<dbReference type="Pfam" id="PF01966">
    <property type="entry name" value="HD"/>
    <property type="match status" value="1"/>
</dbReference>
<dbReference type="SUPFAM" id="SSF109604">
    <property type="entry name" value="HD-domain/PDEase-like"/>
    <property type="match status" value="1"/>
</dbReference>
<dbReference type="InterPro" id="IPR050135">
    <property type="entry name" value="dGTPase-like"/>
</dbReference>
<feature type="domain" description="HD" evidence="1">
    <location>
        <begin position="60"/>
        <end position="190"/>
    </location>
</feature>
<evidence type="ECO:0000313" key="3">
    <source>
        <dbReference type="Proteomes" id="UP000187891"/>
    </source>
</evidence>
<dbReference type="AlphaFoldDB" id="A0A1R3U1K7"/>
<evidence type="ECO:0000313" key="2">
    <source>
        <dbReference type="EMBL" id="SCX35014.1"/>
    </source>
</evidence>
<dbReference type="PANTHER" id="PTHR11373">
    <property type="entry name" value="DEOXYNUCLEOSIDE TRIPHOSPHATE TRIPHOSPHOHYDROLASE"/>
    <property type="match status" value="1"/>
</dbReference>
<dbReference type="Gene3D" id="1.10.3210.10">
    <property type="entry name" value="Hypothetical protein af1432"/>
    <property type="match status" value="1"/>
</dbReference>
<organism evidence="2 3">
    <name type="scientific">Agrobacterium rosae</name>
    <dbReference type="NCBI Taxonomy" id="1972867"/>
    <lineage>
        <taxon>Bacteria</taxon>
        <taxon>Pseudomonadati</taxon>
        <taxon>Pseudomonadota</taxon>
        <taxon>Alphaproteobacteria</taxon>
        <taxon>Hyphomicrobiales</taxon>
        <taxon>Rhizobiaceae</taxon>
        <taxon>Rhizobium/Agrobacterium group</taxon>
        <taxon>Agrobacterium</taxon>
    </lineage>
</organism>
<dbReference type="Pfam" id="PF19276">
    <property type="entry name" value="HD_assoc_2"/>
    <property type="match status" value="1"/>
</dbReference>
<dbReference type="RefSeq" id="WP_077122713.1">
    <property type="nucleotide sequence ID" value="NZ_FMUE01000018.1"/>
</dbReference>
<dbReference type="InterPro" id="IPR003607">
    <property type="entry name" value="HD/PDEase_dom"/>
</dbReference>
<dbReference type="GO" id="GO:0006203">
    <property type="term" value="P:dGTP catabolic process"/>
    <property type="evidence" value="ECO:0007669"/>
    <property type="project" value="TreeGrafter"/>
</dbReference>
<name>A0A1R3U1K7_9HYPH</name>
<dbReference type="Proteomes" id="UP000187891">
    <property type="component" value="Unassembled WGS sequence"/>
</dbReference>
<dbReference type="PROSITE" id="PS51831">
    <property type="entry name" value="HD"/>
    <property type="match status" value="1"/>
</dbReference>
<dbReference type="CDD" id="cd00077">
    <property type="entry name" value="HDc"/>
    <property type="match status" value="1"/>
</dbReference>
<dbReference type="PANTHER" id="PTHR11373:SF4">
    <property type="entry name" value="DEOXYNUCLEOSIDE TRIPHOSPHATE TRIPHOSPHOHYDROLASE SAMHD1"/>
    <property type="match status" value="1"/>
</dbReference>
<evidence type="ECO:0000259" key="1">
    <source>
        <dbReference type="PROSITE" id="PS51831"/>
    </source>
</evidence>
<dbReference type="EMBL" id="FMUE01000018">
    <property type="protein sequence ID" value="SCX35014.1"/>
    <property type="molecule type" value="Genomic_DNA"/>
</dbReference>
<proteinExistence type="predicted"/>
<dbReference type="InterPro" id="IPR045509">
    <property type="entry name" value="HD_assoc_2"/>
</dbReference>
<reference evidence="3" key="1">
    <citation type="submission" date="2016-10" db="EMBL/GenBank/DDBJ databases">
        <authorList>
            <person name="Wibberg D."/>
        </authorList>
    </citation>
    <scope>NUCLEOTIDE SEQUENCE [LARGE SCALE GENOMIC DNA]</scope>
</reference>
<dbReference type="SMART" id="SM00471">
    <property type="entry name" value="HDc"/>
    <property type="match status" value="1"/>
</dbReference>
<protein>
    <submittedName>
        <fullName evidence="2">Putative dGTPase</fullName>
    </submittedName>
</protein>
<gene>
    <name evidence="2" type="ORF">DSM25559_4736</name>
</gene>
<sequence length="453" mass="52350">MSKQRQRVRDPIHGLIIFEKHNQIDQLAWSLIDTPEFQRLRRIRQLGMSEYVFPSATHTRFAHSIGVYHNARRLMEVVKQEEGKAYLPERAEEILIAALLHDVGHGPFSHTFEGSREALAERYKLGPIEKHEKFSANIIRSKEGKIREILEDFRENFAEKVAEILESDDLTDFYHAVVSSSFDADRMDFLVRDRYMTGTKTGAIDEEWLIDNLAKHDVLVTQDDDKPVSVPTFVFKAKGRQAAEDFLLARYRLYTQVYLHKTTRGFEKLLSALILIIGDKDIKPEEIGMSCDNPLIKFLRQDSNLENYSQLDDTVVWGAISEISRSQHKKAKNYALKLLNREHLHVLDISAQYSDEQSIANAIRRIDKHVGEQLGIDVFKDEPPYNLYSRSGGEAEKMHKTIMVQDGTGTPKEIVEFPDTIIRNSLIKKKRLVRYYFLTAEDRQEAEKAMNGR</sequence>
<accession>A0A1R3U1K7</accession>
<dbReference type="InterPro" id="IPR006674">
    <property type="entry name" value="HD_domain"/>
</dbReference>
<dbReference type="STRING" id="1907666.DSM25559_4736"/>
<dbReference type="GO" id="GO:0008832">
    <property type="term" value="F:dGTPase activity"/>
    <property type="evidence" value="ECO:0007669"/>
    <property type="project" value="TreeGrafter"/>
</dbReference>